<evidence type="ECO:0000313" key="7">
    <source>
        <dbReference type="EMBL" id="CAB4180228.1"/>
    </source>
</evidence>
<keyword evidence="2 7" id="KW-0645">Protease</keyword>
<dbReference type="GO" id="GO:0008233">
    <property type="term" value="F:peptidase activity"/>
    <property type="evidence" value="ECO:0007669"/>
    <property type="project" value="UniProtKB-KW"/>
</dbReference>
<reference evidence="7" key="1">
    <citation type="submission" date="2020-05" db="EMBL/GenBank/DDBJ databases">
        <authorList>
            <person name="Chiriac C."/>
            <person name="Salcher M."/>
            <person name="Ghai R."/>
            <person name="Kavagutti S V."/>
        </authorList>
    </citation>
    <scope>NUCLEOTIDE SEQUENCE</scope>
</reference>
<evidence type="ECO:0000259" key="6">
    <source>
        <dbReference type="Pfam" id="PF04586"/>
    </source>
</evidence>
<protein>
    <submittedName>
        <fullName evidence="7">Prohead protease</fullName>
    </submittedName>
</protein>
<evidence type="ECO:0000256" key="4">
    <source>
        <dbReference type="ARBA" id="ARBA00022950"/>
    </source>
</evidence>
<proteinExistence type="predicted"/>
<accession>A0A6J5QGD3</accession>
<dbReference type="GO" id="GO:0046797">
    <property type="term" value="P:viral procapsid maturation"/>
    <property type="evidence" value="ECO:0007669"/>
    <property type="project" value="UniProtKB-KW"/>
</dbReference>
<keyword evidence="4" id="KW-0118">Viral capsid assembly</keyword>
<dbReference type="InterPro" id="IPR054613">
    <property type="entry name" value="Peptidase_S78_dom"/>
</dbReference>
<evidence type="ECO:0000256" key="3">
    <source>
        <dbReference type="ARBA" id="ARBA00022801"/>
    </source>
</evidence>
<keyword evidence="1" id="KW-1188">Viral release from host cell</keyword>
<dbReference type="Gene3D" id="3.30.2320.10">
    <property type="entry name" value="hypothetical protein PF0899 domain"/>
    <property type="match status" value="1"/>
</dbReference>
<keyword evidence="5" id="KW-1273">Viral capsid maturation</keyword>
<organism evidence="7">
    <name type="scientific">uncultured Caudovirales phage</name>
    <dbReference type="NCBI Taxonomy" id="2100421"/>
    <lineage>
        <taxon>Viruses</taxon>
        <taxon>Duplodnaviria</taxon>
        <taxon>Heunggongvirae</taxon>
        <taxon>Uroviricota</taxon>
        <taxon>Caudoviricetes</taxon>
        <taxon>Peduoviridae</taxon>
        <taxon>Maltschvirus</taxon>
        <taxon>Maltschvirus maltsch</taxon>
    </lineage>
</organism>
<dbReference type="Pfam" id="PF25209">
    <property type="entry name" value="Phage_capsid_4"/>
    <property type="match status" value="1"/>
</dbReference>
<dbReference type="SUPFAM" id="SSF56563">
    <property type="entry name" value="Major capsid protein gp5"/>
    <property type="match status" value="1"/>
</dbReference>
<name>A0A6J5QGD3_9CAUD</name>
<dbReference type="GO" id="GO:0006508">
    <property type="term" value="P:proteolysis"/>
    <property type="evidence" value="ECO:0007669"/>
    <property type="project" value="UniProtKB-KW"/>
</dbReference>
<gene>
    <name evidence="7" type="ORF">UFOVP1052_13</name>
</gene>
<sequence>MIRFSPSHLITVDAASVGESPRRSISGVAVEWNQVAVVSSGEQVMFMKGSLPVDGRNPKLYLQHDPTQIIGQVVERVDTGEALMFRATVSATELGNTALTLMSDGTLSEVSVGVNVEKFSYNKLGVMVIEQATFNELSVVSQPAFSGSVITDVAASIPQIEPEIELNNPQDETKEIIMSTETVPVVEAAAVAVEKLWAQPKREFRMPSAAEYIVAACQGGETFARMVDGIKAAAPDVNTSTLDGLLPIPTVSPIYNNLQGYRPIVDAFGTRAMPTSGKVFIRPKVTTNVSQGAVTQSTTITAGQFIVDDIQVTKGIYGGYVSLSEASIDWTSPEVLGALLDDMARVYANTTDNVAADALAAGVSQTATLTDADSPADWIAFVYEAAVTILENSNGNLPTHLIMTPSYFAALGRLVDDSGRPLFPAVGPMNAYGSVTPGNTDALAFGLRVVVDRFLPAGNLIVGDASGFENWEQSKGALSIENPSQLSRTIAWRGYFASVMIDGTKFVKRG</sequence>
<dbReference type="Pfam" id="PF04586">
    <property type="entry name" value="Peptidase_S78"/>
    <property type="match status" value="1"/>
</dbReference>
<evidence type="ECO:0000256" key="1">
    <source>
        <dbReference type="ARBA" id="ARBA00022612"/>
    </source>
</evidence>
<evidence type="ECO:0000256" key="2">
    <source>
        <dbReference type="ARBA" id="ARBA00022670"/>
    </source>
</evidence>
<evidence type="ECO:0000256" key="5">
    <source>
        <dbReference type="ARBA" id="ARBA00023045"/>
    </source>
</evidence>
<feature type="domain" description="Prohead serine protease" evidence="6">
    <location>
        <begin position="22"/>
        <end position="155"/>
    </location>
</feature>
<keyword evidence="3" id="KW-0378">Hydrolase</keyword>
<dbReference type="EMBL" id="LR797000">
    <property type="protein sequence ID" value="CAB4180228.1"/>
    <property type="molecule type" value="Genomic_DNA"/>
</dbReference>